<dbReference type="AlphaFoldDB" id="A0AAW1HXH3"/>
<evidence type="ECO:0000313" key="1">
    <source>
        <dbReference type="EMBL" id="KAK9681228.1"/>
    </source>
</evidence>
<organism evidence="1 2">
    <name type="scientific">Popillia japonica</name>
    <name type="common">Japanese beetle</name>
    <dbReference type="NCBI Taxonomy" id="7064"/>
    <lineage>
        <taxon>Eukaryota</taxon>
        <taxon>Metazoa</taxon>
        <taxon>Ecdysozoa</taxon>
        <taxon>Arthropoda</taxon>
        <taxon>Hexapoda</taxon>
        <taxon>Insecta</taxon>
        <taxon>Pterygota</taxon>
        <taxon>Neoptera</taxon>
        <taxon>Endopterygota</taxon>
        <taxon>Coleoptera</taxon>
        <taxon>Polyphaga</taxon>
        <taxon>Scarabaeiformia</taxon>
        <taxon>Scarabaeidae</taxon>
        <taxon>Rutelinae</taxon>
        <taxon>Popillia</taxon>
    </lineage>
</organism>
<protein>
    <submittedName>
        <fullName evidence="1">Uncharacterized protein</fullName>
    </submittedName>
</protein>
<name>A0AAW1HXH3_POPJA</name>
<evidence type="ECO:0000313" key="2">
    <source>
        <dbReference type="Proteomes" id="UP001458880"/>
    </source>
</evidence>
<reference evidence="1 2" key="1">
    <citation type="journal article" date="2024" name="BMC Genomics">
        <title>De novo assembly and annotation of Popillia japonica's genome with initial clues to its potential as an invasive pest.</title>
        <authorList>
            <person name="Cucini C."/>
            <person name="Boschi S."/>
            <person name="Funari R."/>
            <person name="Cardaioli E."/>
            <person name="Iannotti N."/>
            <person name="Marturano G."/>
            <person name="Paoli F."/>
            <person name="Bruttini M."/>
            <person name="Carapelli A."/>
            <person name="Frati F."/>
            <person name="Nardi F."/>
        </authorList>
    </citation>
    <scope>NUCLEOTIDE SEQUENCE [LARGE SCALE GENOMIC DNA]</scope>
    <source>
        <strain evidence="1">DMR45628</strain>
    </source>
</reference>
<keyword evidence="2" id="KW-1185">Reference proteome</keyword>
<dbReference type="Proteomes" id="UP001458880">
    <property type="component" value="Unassembled WGS sequence"/>
</dbReference>
<gene>
    <name evidence="1" type="ORF">QE152_g38474</name>
</gene>
<dbReference type="EMBL" id="JASPKY010000832">
    <property type="protein sequence ID" value="KAK9681228.1"/>
    <property type="molecule type" value="Genomic_DNA"/>
</dbReference>
<sequence>MTDELIRDKLVVAIREIKLSERMQMDSKLTLTDAKTLIVQNERVKQENKNLKREFYKGGHYAKMCKTKNKYGSRKARKIVNAVQESSEETESTEDEIREVILELRETGNTPWVINLETDDNIIEYNIDTEADV</sequence>
<comment type="caution">
    <text evidence="1">The sequence shown here is derived from an EMBL/GenBank/DDBJ whole genome shotgun (WGS) entry which is preliminary data.</text>
</comment>
<accession>A0AAW1HXH3</accession>
<proteinExistence type="predicted"/>